<dbReference type="InterPro" id="IPR027094">
    <property type="entry name" value="Mitofusin_fam"/>
</dbReference>
<comment type="caution">
    <text evidence="8">The sequence shown here is derived from an EMBL/GenBank/DDBJ whole genome shotgun (WGS) entry which is preliminary data.</text>
</comment>
<keyword evidence="4" id="KW-0342">GTP-binding</keyword>
<feature type="coiled-coil region" evidence="6">
    <location>
        <begin position="492"/>
        <end position="519"/>
    </location>
</feature>
<dbReference type="AlphaFoldDB" id="A0A916JXA2"/>
<dbReference type="PANTHER" id="PTHR10465">
    <property type="entry name" value="TRANSMEMBRANE GTPASE FZO1"/>
    <property type="match status" value="1"/>
</dbReference>
<evidence type="ECO:0000256" key="1">
    <source>
        <dbReference type="ARBA" id="ARBA00004370"/>
    </source>
</evidence>
<dbReference type="InterPro" id="IPR045063">
    <property type="entry name" value="Dynamin_N"/>
</dbReference>
<evidence type="ECO:0000256" key="5">
    <source>
        <dbReference type="ARBA" id="ARBA00023136"/>
    </source>
</evidence>
<organism evidence="8 9">
    <name type="scientific">Paenibacillus solanacearum</name>
    <dbReference type="NCBI Taxonomy" id="2048548"/>
    <lineage>
        <taxon>Bacteria</taxon>
        <taxon>Bacillati</taxon>
        <taxon>Bacillota</taxon>
        <taxon>Bacilli</taxon>
        <taxon>Bacillales</taxon>
        <taxon>Paenibacillaceae</taxon>
        <taxon>Paenibacillus</taxon>
    </lineage>
</organism>
<evidence type="ECO:0000313" key="8">
    <source>
        <dbReference type="EMBL" id="CAG7611279.1"/>
    </source>
</evidence>
<evidence type="ECO:0000256" key="3">
    <source>
        <dbReference type="ARBA" id="ARBA00022801"/>
    </source>
</evidence>
<evidence type="ECO:0000256" key="6">
    <source>
        <dbReference type="SAM" id="Coils"/>
    </source>
</evidence>
<dbReference type="GO" id="GO:0016020">
    <property type="term" value="C:membrane"/>
    <property type="evidence" value="ECO:0007669"/>
    <property type="project" value="UniProtKB-SubCell"/>
</dbReference>
<dbReference type="Proteomes" id="UP000693672">
    <property type="component" value="Unassembled WGS sequence"/>
</dbReference>
<keyword evidence="2" id="KW-0547">Nucleotide-binding</keyword>
<proteinExistence type="predicted"/>
<keyword evidence="6" id="KW-0175">Coiled coil</keyword>
<dbReference type="CDD" id="cd09912">
    <property type="entry name" value="DLP_2"/>
    <property type="match status" value="2"/>
</dbReference>
<protein>
    <submittedName>
        <fullName evidence="8">GTPase Der</fullName>
    </submittedName>
</protein>
<dbReference type="GO" id="GO:0003924">
    <property type="term" value="F:GTPase activity"/>
    <property type="evidence" value="ECO:0007669"/>
    <property type="project" value="InterPro"/>
</dbReference>
<keyword evidence="5" id="KW-0472">Membrane</keyword>
<dbReference type="EMBL" id="CAJVAS010000004">
    <property type="protein sequence ID" value="CAG7611279.1"/>
    <property type="molecule type" value="Genomic_DNA"/>
</dbReference>
<evidence type="ECO:0000256" key="2">
    <source>
        <dbReference type="ARBA" id="ARBA00022741"/>
    </source>
</evidence>
<keyword evidence="9" id="KW-1185">Reference proteome</keyword>
<sequence>MALGEQSVEAVQSLLTRVEQAGDAENGRKLRQLLAKAESGRLSIAFCGHFSAGKSSLINRLCGHPLLPSSPIPTSANIVSIVSGEAGAQVVHRLGVGQQAEAKVEQVPLEELAEHCRNGESIETVEIRYPIPFLGNTAALLDTPGIDSTDDAHQLATESALHLADVVFYVMDYNHVQSEINLSFTKKMTEWGKPLYLIVNMVDKHREQELPFDKYKAGVREAFANWHVHPDGILYTSVRVPDHPASEWSKLDWLLGRLIELREPLVRLSLEKSARALAAAHAAKMAEANEPAKEALRAKLAADEGAEAAQEAYAQASAELARLHALPQQLDKAVRQSVASVLDNANIIPAVTRDLAHVYLESRRPGFKVGWFGSSAKTAAEVEQRLAAFHKDFASQVETQVARHVQQAMKAGLEGQGLPQAAVTEAADRIHADISPEWLAKQVNEAAVFGNEYTLNYSKQIAAEAKSLYRKEAFATLDAMLASLGAALAPRREALQCELAALEARLGSLRELERLAQAEAAYAAALQAQLPASSAPALPAPEAAPAAAAAEELAGVAALQTIRRSLREKAERLEHNRFTVALFGAFSAGKSSFANALIGERILPVSPNPTTAAINKIMPPEPEAGWPHGTAKVQMKSRERLESDVLYSLEVLGVAAGTLEQAVKAIAQLKAEHVPGKGKPHYAFLKAVEKGWDAMSPSLGQQLKVSAEEFGLYAADESRSCFVELIELYYANPLTDQGVVLVDTPGADSINARHTGVAFDYIKNADAILFVTYYNHAFSHADKQFLLQLGRVKDSFELDKMFFIVNAADLASSEEELAGVVGHLESNLLQHGIRNPRIYPLSSYYALEGKMNQDRDTVAQSGILPFERQFVRFTFEELSEMAIAAGLADIRRAAGVLRHWMDGAQADADERGRQARELTEKLSVAKAELAGFEPEADLRELSKEIQELLYYVKQRTAYRFGDLFLLAFNPSVFREDTRDSKTVLMSAWEDLRRMISFDLTQEVLATTLRVENKVNKLAERAARQLADTIRERIPSFENEGFEPFKMKTPALEGSLPAEDIGAKWLSGFFKNTKQFFEGDGKQRLRTELEAKLNVPMTQFAEAQAAALEAAYAGQLRDAYRMLTERMTLELEEHAAGLIDALEMKIDLNELGQKQERLLRYIDPSEAKGESEAPKGVGE</sequence>
<comment type="subcellular location">
    <subcellularLocation>
        <location evidence="1">Membrane</location>
    </subcellularLocation>
</comment>
<name>A0A916JXA2_9BACL</name>
<dbReference type="PANTHER" id="PTHR10465:SF0">
    <property type="entry name" value="SARCALUMENIN"/>
    <property type="match status" value="1"/>
</dbReference>
<gene>
    <name evidence="8" type="primary">der_1</name>
    <name evidence="8" type="ORF">PAESOLCIP111_01356</name>
</gene>
<reference evidence="8" key="1">
    <citation type="submission" date="2021-06" db="EMBL/GenBank/DDBJ databases">
        <authorList>
            <person name="Criscuolo A."/>
        </authorList>
    </citation>
    <scope>NUCLEOTIDE SEQUENCE</scope>
    <source>
        <strain evidence="8">CIP111600</strain>
    </source>
</reference>
<evidence type="ECO:0000256" key="4">
    <source>
        <dbReference type="ARBA" id="ARBA00023134"/>
    </source>
</evidence>
<accession>A0A916JXA2</accession>
<evidence type="ECO:0000313" key="9">
    <source>
        <dbReference type="Proteomes" id="UP000693672"/>
    </source>
</evidence>
<keyword evidence="3" id="KW-0378">Hydrolase</keyword>
<dbReference type="RefSeq" id="WP_246627324.1">
    <property type="nucleotide sequence ID" value="NZ_CAJVAS010000004.1"/>
</dbReference>
<evidence type="ECO:0000259" key="7">
    <source>
        <dbReference type="Pfam" id="PF00350"/>
    </source>
</evidence>
<dbReference type="GO" id="GO:0005525">
    <property type="term" value="F:GTP binding"/>
    <property type="evidence" value="ECO:0007669"/>
    <property type="project" value="UniProtKB-KW"/>
</dbReference>
<feature type="domain" description="Dynamin N-terminal" evidence="7">
    <location>
        <begin position="44"/>
        <end position="199"/>
    </location>
</feature>
<feature type="domain" description="Dynamin N-terminal" evidence="7">
    <location>
        <begin position="580"/>
        <end position="807"/>
    </location>
</feature>
<dbReference type="Pfam" id="PF00350">
    <property type="entry name" value="Dynamin_N"/>
    <property type="match status" value="2"/>
</dbReference>